<reference evidence="2" key="1">
    <citation type="submission" date="2023-06" db="EMBL/GenBank/DDBJ databases">
        <authorList>
            <consortium name="Lawrence Berkeley National Laboratory"/>
            <person name="Ahrendt S."/>
            <person name="Sahu N."/>
            <person name="Indic B."/>
            <person name="Wong-Bajracharya J."/>
            <person name="Merenyi Z."/>
            <person name="Ke H.-M."/>
            <person name="Monk M."/>
            <person name="Kocsube S."/>
            <person name="Drula E."/>
            <person name="Lipzen A."/>
            <person name="Balint B."/>
            <person name="Henrissat B."/>
            <person name="Andreopoulos B."/>
            <person name="Martin F.M."/>
            <person name="Harder C.B."/>
            <person name="Rigling D."/>
            <person name="Ford K.L."/>
            <person name="Foster G.D."/>
            <person name="Pangilinan J."/>
            <person name="Papanicolaou A."/>
            <person name="Barry K."/>
            <person name="LaButti K."/>
            <person name="Viragh M."/>
            <person name="Koriabine M."/>
            <person name="Yan M."/>
            <person name="Riley R."/>
            <person name="Champramary S."/>
            <person name="Plett K.L."/>
            <person name="Tsai I.J."/>
            <person name="Slot J."/>
            <person name="Sipos G."/>
            <person name="Plett J."/>
            <person name="Nagy L.G."/>
            <person name="Grigoriev I.V."/>
        </authorList>
    </citation>
    <scope>NUCLEOTIDE SEQUENCE</scope>
    <source>
        <strain evidence="2">ICMP 16352</strain>
    </source>
</reference>
<keyword evidence="1" id="KW-0175">Coiled coil</keyword>
<comment type="caution">
    <text evidence="2">The sequence shown here is derived from an EMBL/GenBank/DDBJ whole genome shotgun (WGS) entry which is preliminary data.</text>
</comment>
<proteinExistence type="predicted"/>
<keyword evidence="3" id="KW-1185">Reference proteome</keyword>
<gene>
    <name evidence="2" type="ORF">IW261DRAFT_1655713</name>
</gene>
<dbReference type="Proteomes" id="UP001175227">
    <property type="component" value="Unassembled WGS sequence"/>
</dbReference>
<name>A0AA39PQP0_9AGAR</name>
<evidence type="ECO:0008006" key="4">
    <source>
        <dbReference type="Google" id="ProtNLM"/>
    </source>
</evidence>
<evidence type="ECO:0000256" key="1">
    <source>
        <dbReference type="SAM" id="Coils"/>
    </source>
</evidence>
<dbReference type="EMBL" id="JAUEPR010000003">
    <property type="protein sequence ID" value="KAK0487909.1"/>
    <property type="molecule type" value="Genomic_DNA"/>
</dbReference>
<feature type="coiled-coil region" evidence="1">
    <location>
        <begin position="77"/>
        <end position="108"/>
    </location>
</feature>
<organism evidence="2 3">
    <name type="scientific">Armillaria novae-zelandiae</name>
    <dbReference type="NCBI Taxonomy" id="153914"/>
    <lineage>
        <taxon>Eukaryota</taxon>
        <taxon>Fungi</taxon>
        <taxon>Dikarya</taxon>
        <taxon>Basidiomycota</taxon>
        <taxon>Agaricomycotina</taxon>
        <taxon>Agaricomycetes</taxon>
        <taxon>Agaricomycetidae</taxon>
        <taxon>Agaricales</taxon>
        <taxon>Marasmiineae</taxon>
        <taxon>Physalacriaceae</taxon>
        <taxon>Armillaria</taxon>
    </lineage>
</organism>
<sequence>MKAPLDNPSSELNMILKDTFSRNAPRCPCCGFTFMEKSMPQNLSSSRIAELSSSNNAPLDSERALLNNATLEGAESLSELQQRISTTRQTLEALLEEQTRQIKDLADTKALLNPVRKLPENVLIKIFSACTPTHIDDMIYAFPDEYDSLNTKNAPWVLSQVCAGWRHATLATAKLWSCISLAMDKYLNHMECIFRFSILLARTGTNPLMVCIDADFDFSCHPLLAMVLPTSSRWTDLSVTAPLLSFLPFNNISHALPFLQFLDIRVTGAGTSVGGSEFTHVQVRGFEYAPNLRWLNLDDQTTPGLTPFSQWLRLPMDSENVSRLNAFTTPSDAASLLEWHGAKNTKEFCLSMLTYPCLLRQTVDVPTIRHTLLQNLSVTEDTSECTPGSIAELVSHLCLPALQKLTLIYKEGSIILPTMDYDTTPVLTDLEILSDPPAALDENSVVDMLRWTPRLRHLELAVTFTTPDVFKALGDIEDEVFELIPCLKTISLMGAQFPFDDHGHVITEMVKARSRTAREDVAFRFLEEVYLNEEIGDEEIWEELCHGGLKVFVIAT</sequence>
<evidence type="ECO:0000313" key="2">
    <source>
        <dbReference type="EMBL" id="KAK0487909.1"/>
    </source>
</evidence>
<dbReference type="AlphaFoldDB" id="A0AA39PQP0"/>
<protein>
    <recommendedName>
        <fullName evidence="4">F-box domain-containing protein</fullName>
    </recommendedName>
</protein>
<evidence type="ECO:0000313" key="3">
    <source>
        <dbReference type="Proteomes" id="UP001175227"/>
    </source>
</evidence>
<accession>A0AA39PQP0</accession>